<comment type="caution">
    <text evidence="1">The sequence shown here is derived from an EMBL/GenBank/DDBJ whole genome shotgun (WGS) entry which is preliminary data.</text>
</comment>
<evidence type="ECO:0000313" key="2">
    <source>
        <dbReference type="Proteomes" id="UP000700212"/>
    </source>
</evidence>
<reference evidence="1" key="2">
    <citation type="submission" date="2021-09" db="EMBL/GenBank/DDBJ databases">
        <authorList>
            <person name="Gilroy R."/>
        </authorList>
    </citation>
    <scope>NUCLEOTIDE SEQUENCE</scope>
    <source>
        <strain evidence="1">CHK160-4876</strain>
    </source>
</reference>
<reference evidence="1" key="1">
    <citation type="journal article" date="2021" name="PeerJ">
        <title>Extensive microbial diversity within the chicken gut microbiome revealed by metagenomics and culture.</title>
        <authorList>
            <person name="Gilroy R."/>
            <person name="Ravi A."/>
            <person name="Getino M."/>
            <person name="Pursley I."/>
            <person name="Horton D.L."/>
            <person name="Alikhan N.F."/>
            <person name="Baker D."/>
            <person name="Gharbi K."/>
            <person name="Hall N."/>
            <person name="Watson M."/>
            <person name="Adriaenssens E.M."/>
            <person name="Foster-Nyarko E."/>
            <person name="Jarju S."/>
            <person name="Secka A."/>
            <person name="Antonio M."/>
            <person name="Oren A."/>
            <person name="Chaudhuri R.R."/>
            <person name="La Ragione R."/>
            <person name="Hildebrand F."/>
            <person name="Pallen M.J."/>
        </authorList>
    </citation>
    <scope>NUCLEOTIDE SEQUENCE</scope>
    <source>
        <strain evidence="1">CHK160-4876</strain>
    </source>
</reference>
<evidence type="ECO:0000313" key="1">
    <source>
        <dbReference type="EMBL" id="HJH10677.1"/>
    </source>
</evidence>
<dbReference type="Proteomes" id="UP000700212">
    <property type="component" value="Unassembled WGS sequence"/>
</dbReference>
<dbReference type="EMBL" id="DYTV01000036">
    <property type="protein sequence ID" value="HJH10677.1"/>
    <property type="molecule type" value="Genomic_DNA"/>
</dbReference>
<dbReference type="RefSeq" id="WP_108307638.1">
    <property type="nucleotide sequence ID" value="NZ_QAFW01000037.1"/>
</dbReference>
<sequence>MLQLKALKFDNKTVYVDAVKTAAWYDSLPSIAHSAHCGCEDCCVYVEHIKHVSPELQAFFTTLGLDPTKEAEVWCADPDELYYVADYHVSGEIQSVSELEWFTIGEASIGITNVTTLPSAMIPASFTLPLLEIIIKLSFRSGA</sequence>
<proteinExistence type="predicted"/>
<name>A0A921NA10_9BACL</name>
<gene>
    <name evidence="1" type="ORF">K8V30_03095</name>
</gene>
<dbReference type="OrthoDB" id="1691135at2"/>
<accession>A0A921NA10</accession>
<dbReference type="AlphaFoldDB" id="A0A921NA10"/>
<protein>
    <submittedName>
        <fullName evidence="1">Uncharacterized protein</fullName>
    </submittedName>
</protein>
<organism evidence="1 2">
    <name type="scientific">Metalysinibacillus jejuensis</name>
    <dbReference type="NCBI Taxonomy" id="914327"/>
    <lineage>
        <taxon>Bacteria</taxon>
        <taxon>Bacillati</taxon>
        <taxon>Bacillota</taxon>
        <taxon>Bacilli</taxon>
        <taxon>Bacillales</taxon>
        <taxon>Caryophanaceae</taxon>
        <taxon>Metalysinibacillus</taxon>
    </lineage>
</organism>